<dbReference type="Gene3D" id="3.90.180.10">
    <property type="entry name" value="Medium-chain alcohol dehydrogenases, catalytic domain"/>
    <property type="match status" value="1"/>
</dbReference>
<dbReference type="Pfam" id="PF08240">
    <property type="entry name" value="ADH_N"/>
    <property type="match status" value="1"/>
</dbReference>
<evidence type="ECO:0000256" key="5">
    <source>
        <dbReference type="ARBA" id="ARBA00022857"/>
    </source>
</evidence>
<evidence type="ECO:0000256" key="2">
    <source>
        <dbReference type="ARBA" id="ARBA00010371"/>
    </source>
</evidence>
<dbReference type="AlphaFoldDB" id="A0AAJ7UEY1"/>
<dbReference type="PANTHER" id="PTHR44154:SF1">
    <property type="entry name" value="QUINONE OXIDOREDUCTASE"/>
    <property type="match status" value="1"/>
</dbReference>
<dbReference type="Proteomes" id="UP001318040">
    <property type="component" value="Chromosome 65"/>
</dbReference>
<protein>
    <submittedName>
        <fullName evidence="10">Quinone oxidoreductase isoform X2</fullName>
    </submittedName>
</protein>
<dbReference type="InterPro" id="IPR002364">
    <property type="entry name" value="Quin_OxRdtase/zeta-crystal_CS"/>
</dbReference>
<keyword evidence="4" id="KW-0963">Cytoplasm</keyword>
<dbReference type="GO" id="GO:0005829">
    <property type="term" value="C:cytosol"/>
    <property type="evidence" value="ECO:0007669"/>
    <property type="project" value="TreeGrafter"/>
</dbReference>
<reference evidence="10" key="1">
    <citation type="submission" date="2025-08" db="UniProtKB">
        <authorList>
            <consortium name="RefSeq"/>
        </authorList>
    </citation>
    <scope>IDENTIFICATION</scope>
    <source>
        <tissue evidence="10">Sperm</tissue>
    </source>
</reference>
<dbReference type="GeneID" id="116956458"/>
<comment type="subunit">
    <text evidence="3">Homotetramer.</text>
</comment>
<dbReference type="FunFam" id="3.40.50.720:FF:000244">
    <property type="entry name" value="quinone oxidoreductase"/>
    <property type="match status" value="1"/>
</dbReference>
<dbReference type="GO" id="GO:0070402">
    <property type="term" value="F:NADPH binding"/>
    <property type="evidence" value="ECO:0007669"/>
    <property type="project" value="TreeGrafter"/>
</dbReference>
<dbReference type="RefSeq" id="XP_032834001.1">
    <property type="nucleotide sequence ID" value="XM_032978110.1"/>
</dbReference>
<accession>A0AAJ7UEY1</accession>
<sequence>MRAIRMREFGPSSVLRLQTDVPVPSPNDKEVLIRVRACGVNPVDTYIRTGTHTRRPELPWTPGGDVAGTVESVGRSISSFKAGDRVYTALAEGGYAEFVCVAHDRVFTLPAQLDFPQGAALGVPYFTAYRALVQKAATRPGETVLIHGASGGVGIALCQMARALGTRVIGTAGSPEGLELVAKHGAHSTFNHREDGYVGRIQELCPRGVDVVFEMLANVNLPSDLKLLGQNGRVVIIGCRGAVEMNPRETLLRELHVMGVSLFNCNAEERQESAAALRAGVESGWLRPAVGSRIPLEEAARAHDEIISSSPTLGKMVLTM</sequence>
<dbReference type="CDD" id="cd08253">
    <property type="entry name" value="zeta_crystallin"/>
    <property type="match status" value="1"/>
</dbReference>
<evidence type="ECO:0000256" key="4">
    <source>
        <dbReference type="ARBA" id="ARBA00022490"/>
    </source>
</evidence>
<dbReference type="GO" id="GO:0003730">
    <property type="term" value="F:mRNA 3'-UTR binding"/>
    <property type="evidence" value="ECO:0007669"/>
    <property type="project" value="TreeGrafter"/>
</dbReference>
<keyword evidence="7" id="KW-0007">Acetylation</keyword>
<dbReference type="InterPro" id="IPR011032">
    <property type="entry name" value="GroES-like_sf"/>
</dbReference>
<evidence type="ECO:0000256" key="6">
    <source>
        <dbReference type="ARBA" id="ARBA00022884"/>
    </source>
</evidence>
<dbReference type="GO" id="GO:0008270">
    <property type="term" value="F:zinc ion binding"/>
    <property type="evidence" value="ECO:0007669"/>
    <property type="project" value="InterPro"/>
</dbReference>
<gene>
    <name evidence="10" type="primary">CRYZ</name>
</gene>
<dbReference type="InterPro" id="IPR020843">
    <property type="entry name" value="ER"/>
</dbReference>
<evidence type="ECO:0000256" key="7">
    <source>
        <dbReference type="ARBA" id="ARBA00022990"/>
    </source>
</evidence>
<dbReference type="PROSITE" id="PS01162">
    <property type="entry name" value="QOR_ZETA_CRYSTAL"/>
    <property type="match status" value="1"/>
</dbReference>
<dbReference type="Pfam" id="PF00107">
    <property type="entry name" value="ADH_zinc_N"/>
    <property type="match status" value="1"/>
</dbReference>
<dbReference type="InterPro" id="IPR013154">
    <property type="entry name" value="ADH-like_N"/>
</dbReference>
<keyword evidence="6" id="KW-0694">RNA-binding</keyword>
<comment type="subcellular location">
    <subcellularLocation>
        <location evidence="1">Cytoplasm</location>
    </subcellularLocation>
</comment>
<dbReference type="Gene3D" id="3.40.50.720">
    <property type="entry name" value="NAD(P)-binding Rossmann-like Domain"/>
    <property type="match status" value="1"/>
</dbReference>
<name>A0AAJ7UEY1_PETMA</name>
<evidence type="ECO:0000313" key="10">
    <source>
        <dbReference type="RefSeq" id="XP_032834001.1"/>
    </source>
</evidence>
<evidence type="ECO:0000259" key="8">
    <source>
        <dbReference type="SMART" id="SM00829"/>
    </source>
</evidence>
<proteinExistence type="inferred from homology"/>
<evidence type="ECO:0000256" key="1">
    <source>
        <dbReference type="ARBA" id="ARBA00004496"/>
    </source>
</evidence>
<dbReference type="InterPro" id="IPR013149">
    <property type="entry name" value="ADH-like_C"/>
</dbReference>
<comment type="similarity">
    <text evidence="2">Belongs to the zinc-containing alcohol dehydrogenase family. Quinone oxidoreductase subfamily.</text>
</comment>
<dbReference type="GO" id="GO:0003960">
    <property type="term" value="F:quinone reductase (NADPH) activity"/>
    <property type="evidence" value="ECO:0007669"/>
    <property type="project" value="TreeGrafter"/>
</dbReference>
<keyword evidence="9" id="KW-1185">Reference proteome</keyword>
<feature type="domain" description="Enoyl reductase (ER)" evidence="8">
    <location>
        <begin position="10"/>
        <end position="318"/>
    </location>
</feature>
<dbReference type="SMART" id="SM00829">
    <property type="entry name" value="PKS_ER"/>
    <property type="match status" value="1"/>
</dbReference>
<keyword evidence="5" id="KW-0521">NADP</keyword>
<dbReference type="PANTHER" id="PTHR44154">
    <property type="entry name" value="QUINONE OXIDOREDUCTASE"/>
    <property type="match status" value="1"/>
</dbReference>
<dbReference type="SUPFAM" id="SSF50129">
    <property type="entry name" value="GroES-like"/>
    <property type="match status" value="1"/>
</dbReference>
<evidence type="ECO:0000256" key="3">
    <source>
        <dbReference type="ARBA" id="ARBA00011881"/>
    </source>
</evidence>
<dbReference type="InterPro" id="IPR036291">
    <property type="entry name" value="NAD(P)-bd_dom_sf"/>
</dbReference>
<organism evidence="9 10">
    <name type="scientific">Petromyzon marinus</name>
    <name type="common">Sea lamprey</name>
    <dbReference type="NCBI Taxonomy" id="7757"/>
    <lineage>
        <taxon>Eukaryota</taxon>
        <taxon>Metazoa</taxon>
        <taxon>Chordata</taxon>
        <taxon>Craniata</taxon>
        <taxon>Vertebrata</taxon>
        <taxon>Cyclostomata</taxon>
        <taxon>Hyperoartia</taxon>
        <taxon>Petromyzontiformes</taxon>
        <taxon>Petromyzontidae</taxon>
        <taxon>Petromyzon</taxon>
    </lineage>
</organism>
<evidence type="ECO:0000313" key="9">
    <source>
        <dbReference type="Proteomes" id="UP001318040"/>
    </source>
</evidence>
<dbReference type="SUPFAM" id="SSF51735">
    <property type="entry name" value="NAD(P)-binding Rossmann-fold domains"/>
    <property type="match status" value="1"/>
</dbReference>
<dbReference type="FunFam" id="3.90.180.10:FF:000016">
    <property type="entry name" value="Quinone oxidoreductase"/>
    <property type="match status" value="1"/>
</dbReference>
<dbReference type="InterPro" id="IPR051603">
    <property type="entry name" value="Zinc-ADH_QOR/CCCR"/>
</dbReference>